<name>A0A2A2G702_9RHOB</name>
<dbReference type="AlphaFoldDB" id="A0A2A2G702"/>
<comment type="caution">
    <text evidence="1">The sequence shown here is derived from an EMBL/GenBank/DDBJ whole genome shotgun (WGS) entry which is preliminary data.</text>
</comment>
<keyword evidence="2" id="KW-1185">Reference proteome</keyword>
<accession>A0A2A2G702</accession>
<dbReference type="RefSeq" id="WP_135058955.1">
    <property type="nucleotide sequence ID" value="NZ_NSJZ01000108.1"/>
</dbReference>
<protein>
    <recommendedName>
        <fullName evidence="3">Helix-turn-helix domain-containing protein</fullName>
    </recommendedName>
</protein>
<gene>
    <name evidence="1" type="ORF">CK240_17780</name>
</gene>
<dbReference type="EMBL" id="NSJZ01000108">
    <property type="protein sequence ID" value="PAU92593.1"/>
    <property type="molecule type" value="Genomic_DNA"/>
</dbReference>
<dbReference type="OrthoDB" id="7781637at2"/>
<evidence type="ECO:0000313" key="1">
    <source>
        <dbReference type="EMBL" id="PAU92593.1"/>
    </source>
</evidence>
<sequence length="180" mass="19882">MQDFDDLDSYLAASSGDEDLAFLPVPLVADYLGISSPAVTARLKSGSLEEVRIGKQRFVSRRSLVALRTADQDMIQRTEAFLLDLAAKGEARVFYDPVMSNAGLRWQVPAHRDKIGWVLGAVSERSFENHGVLLSVLVHKKTPGDTLPSGGFFNLAGHLGFDVEDRHAFVARETRKVLRK</sequence>
<reference evidence="1 2" key="1">
    <citation type="submission" date="2017-09" db="EMBL/GenBank/DDBJ databases">
        <title>Paracoccus alkalisoli sp. nov., isolated from saline alkaline soil.</title>
        <authorList>
            <person name="Dong X."/>
            <person name="Zhang G."/>
        </authorList>
    </citation>
    <scope>NUCLEOTIDE SEQUENCE [LARGE SCALE GENOMIC DNA]</scope>
    <source>
        <strain evidence="1 2">WN007</strain>
    </source>
</reference>
<evidence type="ECO:0000313" key="2">
    <source>
        <dbReference type="Proteomes" id="UP000218023"/>
    </source>
</evidence>
<feature type="non-terminal residue" evidence="1">
    <location>
        <position position="180"/>
    </location>
</feature>
<evidence type="ECO:0008006" key="3">
    <source>
        <dbReference type="Google" id="ProtNLM"/>
    </source>
</evidence>
<dbReference type="Proteomes" id="UP000218023">
    <property type="component" value="Unassembled WGS sequence"/>
</dbReference>
<proteinExistence type="predicted"/>
<organism evidence="1 2">
    <name type="scientific">Paracoccus salipaludis</name>
    <dbReference type="NCBI Taxonomy" id="2032623"/>
    <lineage>
        <taxon>Bacteria</taxon>
        <taxon>Pseudomonadati</taxon>
        <taxon>Pseudomonadota</taxon>
        <taxon>Alphaproteobacteria</taxon>
        <taxon>Rhodobacterales</taxon>
        <taxon>Paracoccaceae</taxon>
        <taxon>Paracoccus</taxon>
    </lineage>
</organism>